<protein>
    <submittedName>
        <fullName evidence="2">Restriction endonuclease</fullName>
    </submittedName>
</protein>
<sequence>MIDDPYPTDWRALQAGVCRLFNDIGLSAKVEVELPTPRGHVVVDVFATDEKSVDNITYIVECKNWGSAIPKTVVHAFTTVMQETGANIGYIVSQHGLQSGAEEYTRHTNITGLTYQALQERYFNVWWRRYFCVAAASAADSAHQYVEPINSFRERIVATLDSEAQTQVRKLQTKYAPFVLLVQIMDIGRIIPQYLSEPPIGIGLFKEKIGELLGDPGYFKANYYRDLLVEVSSKLKAIEGEFNSLFGRNIFLPET</sequence>
<dbReference type="InterPro" id="IPR011335">
    <property type="entry name" value="Restrct_endonuc-II-like"/>
</dbReference>
<keyword evidence="2" id="KW-0540">Nuclease</keyword>
<dbReference type="GeneID" id="70091198"/>
<dbReference type="RefSeq" id="WP_212639022.1">
    <property type="nucleotide sequence ID" value="NZ_CP059558.1"/>
</dbReference>
<feature type="domain" description="Restriction endonuclease type IV Mrr" evidence="1">
    <location>
        <begin position="9"/>
        <end position="120"/>
    </location>
</feature>
<accession>A0AAX1MKB6</accession>
<dbReference type="Proteomes" id="UP000679388">
    <property type="component" value="Chromosome"/>
</dbReference>
<dbReference type="SUPFAM" id="SSF52980">
    <property type="entry name" value="Restriction endonuclease-like"/>
    <property type="match status" value="1"/>
</dbReference>
<dbReference type="GO" id="GO:0009307">
    <property type="term" value="P:DNA restriction-modification system"/>
    <property type="evidence" value="ECO:0007669"/>
    <property type="project" value="InterPro"/>
</dbReference>
<dbReference type="InterPro" id="IPR007560">
    <property type="entry name" value="Restrct_endonuc_IV_Mrr"/>
</dbReference>
<dbReference type="AlphaFoldDB" id="A0AAX1MKB6"/>
<dbReference type="GO" id="GO:0003677">
    <property type="term" value="F:DNA binding"/>
    <property type="evidence" value="ECO:0007669"/>
    <property type="project" value="InterPro"/>
</dbReference>
<dbReference type="Pfam" id="PF04471">
    <property type="entry name" value="Mrr_cat"/>
    <property type="match status" value="1"/>
</dbReference>
<name>A0AAX1MKB6_ACIJU</name>
<evidence type="ECO:0000313" key="3">
    <source>
        <dbReference type="Proteomes" id="UP000679388"/>
    </source>
</evidence>
<gene>
    <name evidence="2" type="ORF">H2677_01655</name>
</gene>
<proteinExistence type="predicted"/>
<evidence type="ECO:0000313" key="2">
    <source>
        <dbReference type="EMBL" id="QUY36937.1"/>
    </source>
</evidence>
<evidence type="ECO:0000259" key="1">
    <source>
        <dbReference type="Pfam" id="PF04471"/>
    </source>
</evidence>
<keyword evidence="2" id="KW-0255">Endonuclease</keyword>
<dbReference type="EMBL" id="CP059558">
    <property type="protein sequence ID" value="QUY36937.1"/>
    <property type="molecule type" value="Genomic_DNA"/>
</dbReference>
<dbReference type="GO" id="GO:0004519">
    <property type="term" value="F:endonuclease activity"/>
    <property type="evidence" value="ECO:0007669"/>
    <property type="project" value="UniProtKB-KW"/>
</dbReference>
<organism evidence="2 3">
    <name type="scientific">Acinetobacter junii</name>
    <dbReference type="NCBI Taxonomy" id="40215"/>
    <lineage>
        <taxon>Bacteria</taxon>
        <taxon>Pseudomonadati</taxon>
        <taxon>Pseudomonadota</taxon>
        <taxon>Gammaproteobacteria</taxon>
        <taxon>Moraxellales</taxon>
        <taxon>Moraxellaceae</taxon>
        <taxon>Acinetobacter</taxon>
    </lineage>
</organism>
<reference evidence="2" key="1">
    <citation type="submission" date="2020-07" db="EMBL/GenBank/DDBJ databases">
        <title>Acinetobacter junii strain YR7 chromosome and plasmid pNDM-YR7.</title>
        <authorList>
            <person name="Tang B."/>
        </authorList>
    </citation>
    <scope>NUCLEOTIDE SEQUENCE</scope>
    <source>
        <strain evidence="2">YR7</strain>
    </source>
</reference>
<keyword evidence="2" id="KW-0378">Hydrolase</keyword>